<name>A0A2A9P2P7_OPHUN</name>
<dbReference type="Proteomes" id="UP000037136">
    <property type="component" value="Unassembled WGS sequence"/>
</dbReference>
<feature type="chain" id="PRO_5013151616" evidence="2">
    <location>
        <begin position="16"/>
        <end position="129"/>
    </location>
</feature>
<feature type="signal peptide" evidence="2">
    <location>
        <begin position="1"/>
        <end position="15"/>
    </location>
</feature>
<feature type="region of interest" description="Disordered" evidence="1">
    <location>
        <begin position="75"/>
        <end position="129"/>
    </location>
</feature>
<evidence type="ECO:0000313" key="4">
    <source>
        <dbReference type="Proteomes" id="UP000037136"/>
    </source>
</evidence>
<evidence type="ECO:0000313" key="3">
    <source>
        <dbReference type="EMBL" id="PFH55709.1"/>
    </source>
</evidence>
<comment type="caution">
    <text evidence="3">The sequence shown here is derived from an EMBL/GenBank/DDBJ whole genome shotgun (WGS) entry which is preliminary data.</text>
</comment>
<keyword evidence="4" id="KW-1185">Reference proteome</keyword>
<gene>
    <name evidence="3" type="ORF">XA68_17742</name>
</gene>
<dbReference type="AlphaFoldDB" id="A0A2A9P2P7"/>
<organism evidence="3 4">
    <name type="scientific">Ophiocordyceps unilateralis</name>
    <name type="common">Zombie-ant fungus</name>
    <name type="synonym">Torrubia unilateralis</name>
    <dbReference type="NCBI Taxonomy" id="268505"/>
    <lineage>
        <taxon>Eukaryota</taxon>
        <taxon>Fungi</taxon>
        <taxon>Dikarya</taxon>
        <taxon>Ascomycota</taxon>
        <taxon>Pezizomycotina</taxon>
        <taxon>Sordariomycetes</taxon>
        <taxon>Hypocreomycetidae</taxon>
        <taxon>Hypocreales</taxon>
        <taxon>Ophiocordycipitaceae</taxon>
        <taxon>Ophiocordyceps</taxon>
    </lineage>
</organism>
<protein>
    <submittedName>
        <fullName evidence="3">Uncharacterized protein</fullName>
    </submittedName>
</protein>
<evidence type="ECO:0000256" key="1">
    <source>
        <dbReference type="SAM" id="MobiDB-lite"/>
    </source>
</evidence>
<reference evidence="3 4" key="2">
    <citation type="journal article" date="2017" name="Sci. Rep.">
        <title>Ant-infecting Ophiocordyceps genomes reveal a high diversity of potential behavioral manipulation genes and a possible major role for enterotoxins.</title>
        <authorList>
            <person name="de Bekker C."/>
            <person name="Ohm R.A."/>
            <person name="Evans H.C."/>
            <person name="Brachmann A."/>
            <person name="Hughes D.P."/>
        </authorList>
    </citation>
    <scope>NUCLEOTIDE SEQUENCE [LARGE SCALE GENOMIC DNA]</scope>
    <source>
        <strain evidence="3 4">SC16a</strain>
    </source>
</reference>
<reference evidence="3 4" key="1">
    <citation type="journal article" date="2015" name="BMC Genomics">
        <title>Gene expression during zombie ant biting behavior reflects the complexity underlying fungal parasitic behavioral manipulation.</title>
        <authorList>
            <person name="de Bekker C."/>
            <person name="Ohm R.A."/>
            <person name="Loreto R.G."/>
            <person name="Sebastian A."/>
            <person name="Albert I."/>
            <person name="Merrow M."/>
            <person name="Brachmann A."/>
            <person name="Hughes D.P."/>
        </authorList>
    </citation>
    <scope>NUCLEOTIDE SEQUENCE [LARGE SCALE GENOMIC DNA]</scope>
    <source>
        <strain evidence="3 4">SC16a</strain>
    </source>
</reference>
<sequence length="129" mass="12986">MKFTLFFLSIGIAAAIPMPNLLFSRAPALPSNEPTAADDFLAGTLPGINPSTGTFGSVLGGGSGGAIGRLFGGSKGGKAGRAGVPGATEGNPGFQMDNRDLQPGFPKASKPSVGKPSAPACRKKRSLRE</sequence>
<accession>A0A2A9P2P7</accession>
<proteinExistence type="predicted"/>
<dbReference type="EMBL" id="LAZP02000797">
    <property type="protein sequence ID" value="PFH55709.1"/>
    <property type="molecule type" value="Genomic_DNA"/>
</dbReference>
<keyword evidence="2" id="KW-0732">Signal</keyword>
<evidence type="ECO:0000256" key="2">
    <source>
        <dbReference type="SAM" id="SignalP"/>
    </source>
</evidence>